<dbReference type="SUPFAM" id="SSF82171">
    <property type="entry name" value="DPP6 N-terminal domain-like"/>
    <property type="match status" value="1"/>
</dbReference>
<reference evidence="4" key="2">
    <citation type="journal article" date="2020" name="Microorganisms">
        <title>Osmotic Adaptation and Compatible Solute Biosynthesis of Phototrophic Bacteria as Revealed from Genome Analyses.</title>
        <authorList>
            <person name="Imhoff J.F."/>
            <person name="Rahn T."/>
            <person name="Kunzel S."/>
            <person name="Keller A."/>
            <person name="Neulinger S.C."/>
        </authorList>
    </citation>
    <scope>NUCLEOTIDE SEQUENCE</scope>
    <source>
        <strain evidence="4">IM 151</strain>
    </source>
</reference>
<evidence type="ECO:0000256" key="2">
    <source>
        <dbReference type="SAM" id="SignalP"/>
    </source>
</evidence>
<organism evidence="4 5">
    <name type="scientific">Rubrivivax gelatinosus</name>
    <name type="common">Rhodocyclus gelatinosus</name>
    <name type="synonym">Rhodopseudomonas gelatinosa</name>
    <dbReference type="NCBI Taxonomy" id="28068"/>
    <lineage>
        <taxon>Bacteria</taxon>
        <taxon>Pseudomonadati</taxon>
        <taxon>Pseudomonadota</taxon>
        <taxon>Betaproteobacteria</taxon>
        <taxon>Burkholderiales</taxon>
        <taxon>Sphaerotilaceae</taxon>
        <taxon>Rubrivivax</taxon>
    </lineage>
</organism>
<dbReference type="PROSITE" id="PS50843">
    <property type="entry name" value="EXPANSIN_CBD"/>
    <property type="match status" value="1"/>
</dbReference>
<accession>A0ABS1DT56</accession>
<dbReference type="InterPro" id="IPR029058">
    <property type="entry name" value="AB_hydrolase_fold"/>
</dbReference>
<feature type="signal peptide" evidence="2">
    <location>
        <begin position="1"/>
        <end position="28"/>
    </location>
</feature>
<dbReference type="InterPro" id="IPR007117">
    <property type="entry name" value="Expansin_CBD"/>
</dbReference>
<evidence type="ECO:0000313" key="5">
    <source>
        <dbReference type="Proteomes" id="UP001041814"/>
    </source>
</evidence>
<evidence type="ECO:0000313" key="4">
    <source>
        <dbReference type="EMBL" id="MBK1712638.1"/>
    </source>
</evidence>
<keyword evidence="1" id="KW-0378">Hydrolase</keyword>
<dbReference type="PANTHER" id="PTHR42776:SF27">
    <property type="entry name" value="DIPEPTIDYL PEPTIDASE FAMILY MEMBER 6"/>
    <property type="match status" value="1"/>
</dbReference>
<name>A0ABS1DT56_RUBGE</name>
<dbReference type="Gene3D" id="3.40.50.1820">
    <property type="entry name" value="alpha/beta hydrolase"/>
    <property type="match status" value="1"/>
</dbReference>
<comment type="caution">
    <text evidence="4">The sequence shown here is derived from an EMBL/GenBank/DDBJ whole genome shotgun (WGS) entry which is preliminary data.</text>
</comment>
<evidence type="ECO:0000259" key="3">
    <source>
        <dbReference type="PROSITE" id="PS50843"/>
    </source>
</evidence>
<sequence length="682" mass="75718">MSTRLRALRPLFTISLACVLGAGASAKAATALDPLAYVRPAQTTGATLSPSGKRLAVVVHNEKGQRALAVMDLPMDKPPRVLQSYERASVDWVHWVNDDRLIFRVTEWGDDVQIRDDGRAISAIDHDGQNEVLLTSWRLSSDTAQTRIRSRVLPYTWDLLETLDDGSDDVVMEDVKFDALGDFRGRRLGRVNTRTGVMTPILLGPEISFNGQAFELDSHGNPRAVRVQLRDRDRLYVRGAGTDEWKLVSDHGLKDPDTVSPIQMEGPDELVVRGAIGSDTQGLHVLDLRTGKINPEPLLSVNRYDVDMEPDGSVVDKHAGRVLGARLKADRPTTVWFSERMATIQQTVDKALPDRFNEISCGRCESSRFFTVRSLSDRQPGEYLLYDDEKRSLSPIGSTRPWLDPATQGRRSFHWIKARDGMSLPVVVTHPAGHDEKERLPAVLLVHGGPWVQGTDRSWGRWAQFLAAHGWRVIEPNFRGTLGYGYRHFSAGFHQWGLAMQDDLADTVKWAAEGGLIDIHRVCIFGASYGGYASLMGPVKHPELYRCAASLAGVTDIRLMFTSARADFSRNLRRYDMPLMIGDPDKDAAMLRENSPVERVADIKVPVLLAQGGEDRRVPKEHADAFEAAARRAGVSIERLDYGFEGHGFVDASSEADFLKHLADFLDRSLKSDPAALGAKSQ</sequence>
<protein>
    <recommendedName>
        <fullName evidence="3">Expansin-like CBD domain-containing protein</fullName>
    </recommendedName>
</protein>
<dbReference type="InterPro" id="IPR001375">
    <property type="entry name" value="Peptidase_S9_cat"/>
</dbReference>
<dbReference type="Pfam" id="PF00326">
    <property type="entry name" value="Peptidase_S9"/>
    <property type="match status" value="1"/>
</dbReference>
<dbReference type="RefSeq" id="WP_200227477.1">
    <property type="nucleotide sequence ID" value="NZ_NRRT01000010.1"/>
</dbReference>
<feature type="domain" description="Expansin-like CBD" evidence="3">
    <location>
        <begin position="53"/>
        <end position="165"/>
    </location>
</feature>
<reference evidence="4" key="1">
    <citation type="submission" date="2017-08" db="EMBL/GenBank/DDBJ databases">
        <authorList>
            <person name="Imhoff J.F."/>
            <person name="Rahn T."/>
            <person name="Kuenzel S."/>
            <person name="Neulinger S.C."/>
        </authorList>
    </citation>
    <scope>NUCLEOTIDE SEQUENCE</scope>
    <source>
        <strain evidence="4">IM 151</strain>
    </source>
</reference>
<evidence type="ECO:0000256" key="1">
    <source>
        <dbReference type="ARBA" id="ARBA00022801"/>
    </source>
</evidence>
<keyword evidence="2" id="KW-0732">Signal</keyword>
<dbReference type="PANTHER" id="PTHR42776">
    <property type="entry name" value="SERINE PEPTIDASE S9 FAMILY MEMBER"/>
    <property type="match status" value="1"/>
</dbReference>
<keyword evidence="5" id="KW-1185">Reference proteome</keyword>
<proteinExistence type="predicted"/>
<dbReference type="SUPFAM" id="SSF53474">
    <property type="entry name" value="alpha/beta-Hydrolases"/>
    <property type="match status" value="1"/>
</dbReference>
<gene>
    <name evidence="4" type="ORF">CKO43_07580</name>
</gene>
<feature type="chain" id="PRO_5047014422" description="Expansin-like CBD domain-containing protein" evidence="2">
    <location>
        <begin position="29"/>
        <end position="682"/>
    </location>
</feature>
<dbReference type="Proteomes" id="UP001041814">
    <property type="component" value="Unassembled WGS sequence"/>
</dbReference>
<dbReference type="EMBL" id="NRRU01000021">
    <property type="protein sequence ID" value="MBK1712638.1"/>
    <property type="molecule type" value="Genomic_DNA"/>
</dbReference>